<dbReference type="GO" id="GO:0003989">
    <property type="term" value="F:acetyl-CoA carboxylase activity"/>
    <property type="evidence" value="ECO:0007669"/>
    <property type="project" value="InterPro"/>
</dbReference>
<dbReference type="OrthoDB" id="4749910at2"/>
<dbReference type="Proteomes" id="UP000192411">
    <property type="component" value="Unassembled WGS sequence"/>
</dbReference>
<name>A0A1X0JW28_9MYCO</name>
<accession>A0A1X0JW28</accession>
<proteinExistence type="predicted"/>
<evidence type="ECO:0000313" key="3">
    <source>
        <dbReference type="Proteomes" id="UP000192411"/>
    </source>
</evidence>
<organism evidence="2 3">
    <name type="scientific">Mycolicibacterium tusciae</name>
    <dbReference type="NCBI Taxonomy" id="75922"/>
    <lineage>
        <taxon>Bacteria</taxon>
        <taxon>Bacillati</taxon>
        <taxon>Actinomycetota</taxon>
        <taxon>Actinomycetes</taxon>
        <taxon>Mycobacteriales</taxon>
        <taxon>Mycobacteriaceae</taxon>
        <taxon>Mycolicibacterium</taxon>
    </lineage>
</organism>
<evidence type="ECO:0000313" key="2">
    <source>
        <dbReference type="EMBL" id="ORB67031.1"/>
    </source>
</evidence>
<evidence type="ECO:0000256" key="1">
    <source>
        <dbReference type="SAM" id="MobiDB-lite"/>
    </source>
</evidence>
<dbReference type="GO" id="GO:0004658">
    <property type="term" value="F:propionyl-CoA carboxylase activity"/>
    <property type="evidence" value="ECO:0007669"/>
    <property type="project" value="InterPro"/>
</dbReference>
<protein>
    <recommendedName>
        <fullName evidence="4">Acyl-CoA carboxylase subunit epsilon</fullName>
    </recommendedName>
</protein>
<dbReference type="Pfam" id="PF13822">
    <property type="entry name" value="ACC_epsilon"/>
    <property type="match status" value="1"/>
</dbReference>
<dbReference type="STRING" id="75922.BST47_08200"/>
<sequence length="83" mass="9429">MSGDETVSEEPQHHEAPIQVVKGKPTDEEIGAVIAVLAAASGTPAEPREQEENLWGHPVDRLRYSFFSWQKVTLQQRTHMRHR</sequence>
<gene>
    <name evidence="2" type="ORF">BST47_08200</name>
</gene>
<dbReference type="AlphaFoldDB" id="A0A1X0JW28"/>
<feature type="region of interest" description="Disordered" evidence="1">
    <location>
        <begin position="1"/>
        <end position="25"/>
    </location>
</feature>
<dbReference type="EMBL" id="MVIM01000003">
    <property type="protein sequence ID" value="ORB67031.1"/>
    <property type="molecule type" value="Genomic_DNA"/>
</dbReference>
<comment type="caution">
    <text evidence="2">The sequence shown here is derived from an EMBL/GenBank/DDBJ whole genome shotgun (WGS) entry which is preliminary data.</text>
</comment>
<reference evidence="2 3" key="1">
    <citation type="submission" date="2017-02" db="EMBL/GenBank/DDBJ databases">
        <title>The new phylogeny of genus Mycobacterium.</title>
        <authorList>
            <person name="Tortoli E."/>
            <person name="Trovato A."/>
            <person name="Cirillo D.M."/>
        </authorList>
    </citation>
    <scope>NUCLEOTIDE SEQUENCE [LARGE SCALE GENOMIC DNA]</scope>
    <source>
        <strain evidence="2 3">DSM 44338</strain>
    </source>
</reference>
<keyword evidence="3" id="KW-1185">Reference proteome</keyword>
<evidence type="ECO:0008006" key="4">
    <source>
        <dbReference type="Google" id="ProtNLM"/>
    </source>
</evidence>
<dbReference type="InterPro" id="IPR032716">
    <property type="entry name" value="ACC_epsilon"/>
</dbReference>